<reference evidence="2" key="1">
    <citation type="submission" date="2022-12" db="EMBL/GenBank/DDBJ databases">
        <authorList>
            <person name="Petersen C."/>
        </authorList>
    </citation>
    <scope>NUCLEOTIDE SEQUENCE</scope>
    <source>
        <strain evidence="2">IBT 16125</strain>
    </source>
</reference>
<comment type="caution">
    <text evidence="2">The sequence shown here is derived from an EMBL/GenBank/DDBJ whole genome shotgun (WGS) entry which is preliminary data.</text>
</comment>
<proteinExistence type="predicted"/>
<name>A0AAD6CIQ1_9EURO</name>
<dbReference type="EMBL" id="JAPVEA010000001">
    <property type="protein sequence ID" value="KAJ5464916.1"/>
    <property type="molecule type" value="Genomic_DNA"/>
</dbReference>
<protein>
    <submittedName>
        <fullName evidence="2">Uncharacterized protein</fullName>
    </submittedName>
</protein>
<dbReference type="GeneID" id="81594239"/>
<evidence type="ECO:0000313" key="2">
    <source>
        <dbReference type="EMBL" id="KAJ5464916.1"/>
    </source>
</evidence>
<sequence length="398" mass="45196">MAGRAETRTPEPPDRDEHEDSPPRLVRPRRTTRQPNNYAREQEIHTKQRNTRTQLRKKRQGKPVAQHDALSSDDSSTESEDLNATNLLKELVKLRKEIRRRDDVHQKELQKIKEEFSAALAEVRLELQTLTDGLPTPQALSELCSQNGHNKVLREIHSLRMAISPSDPASGSPSYADVARTPPTGYPSNIRVLLSSNTTPTTLTDTLYCTIDTSKMVDNGNERMSAGSIRAAVETEIRTIENYIYWRYRAVTVDPKNTNRIRIACRDKAEYRLLKEVAEAKIRAGARVLRDELYPIKVDSINKTVVLDEKGEIRAEATAVFSEENKTTVAKIAWLSRKKNAKAYSSMVVYLTKSTNARRLLADGFFYARGESGVTSAFEYRPRPTQCYNYQEIGHKAF</sequence>
<reference evidence="2" key="2">
    <citation type="journal article" date="2023" name="IMA Fungus">
        <title>Comparative genomic study of the Penicillium genus elucidates a diverse pangenome and 15 lateral gene transfer events.</title>
        <authorList>
            <person name="Petersen C."/>
            <person name="Sorensen T."/>
            <person name="Nielsen M.R."/>
            <person name="Sondergaard T.E."/>
            <person name="Sorensen J.L."/>
            <person name="Fitzpatrick D.A."/>
            <person name="Frisvad J.C."/>
            <person name="Nielsen K.L."/>
        </authorList>
    </citation>
    <scope>NUCLEOTIDE SEQUENCE</scope>
    <source>
        <strain evidence="2">IBT 16125</strain>
    </source>
</reference>
<gene>
    <name evidence="2" type="ORF">N7458_000602</name>
</gene>
<feature type="compositionally biased region" description="Basic residues" evidence="1">
    <location>
        <begin position="47"/>
        <end position="61"/>
    </location>
</feature>
<dbReference type="Proteomes" id="UP001213681">
    <property type="component" value="Unassembled WGS sequence"/>
</dbReference>
<dbReference type="AlphaFoldDB" id="A0AAD6CIQ1"/>
<feature type="region of interest" description="Disordered" evidence="1">
    <location>
        <begin position="1"/>
        <end position="81"/>
    </location>
</feature>
<evidence type="ECO:0000256" key="1">
    <source>
        <dbReference type="SAM" id="MobiDB-lite"/>
    </source>
</evidence>
<evidence type="ECO:0000313" key="3">
    <source>
        <dbReference type="Proteomes" id="UP001213681"/>
    </source>
</evidence>
<organism evidence="2 3">
    <name type="scientific">Penicillium daleae</name>
    <dbReference type="NCBI Taxonomy" id="63821"/>
    <lineage>
        <taxon>Eukaryota</taxon>
        <taxon>Fungi</taxon>
        <taxon>Dikarya</taxon>
        <taxon>Ascomycota</taxon>
        <taxon>Pezizomycotina</taxon>
        <taxon>Eurotiomycetes</taxon>
        <taxon>Eurotiomycetidae</taxon>
        <taxon>Eurotiales</taxon>
        <taxon>Aspergillaceae</taxon>
        <taxon>Penicillium</taxon>
    </lineage>
</organism>
<accession>A0AAD6CIQ1</accession>
<dbReference type="RefSeq" id="XP_056771763.1">
    <property type="nucleotide sequence ID" value="XM_056903996.1"/>
</dbReference>
<keyword evidence="3" id="KW-1185">Reference proteome</keyword>
<feature type="compositionally biased region" description="Basic and acidic residues" evidence="1">
    <location>
        <begin position="1"/>
        <end position="22"/>
    </location>
</feature>